<dbReference type="KEGG" id="nai:NECAME_10298"/>
<gene>
    <name evidence="1" type="ORF">NECAME_10298</name>
</gene>
<keyword evidence="2" id="KW-1185">Reference proteome</keyword>
<name>W2T934_NECAM</name>
<dbReference type="Proteomes" id="UP000053676">
    <property type="component" value="Unassembled WGS sequence"/>
</dbReference>
<organism evidence="1 2">
    <name type="scientific">Necator americanus</name>
    <name type="common">Human hookworm</name>
    <dbReference type="NCBI Taxonomy" id="51031"/>
    <lineage>
        <taxon>Eukaryota</taxon>
        <taxon>Metazoa</taxon>
        <taxon>Ecdysozoa</taxon>
        <taxon>Nematoda</taxon>
        <taxon>Chromadorea</taxon>
        <taxon>Rhabditida</taxon>
        <taxon>Rhabditina</taxon>
        <taxon>Rhabditomorpha</taxon>
        <taxon>Strongyloidea</taxon>
        <taxon>Ancylostomatidae</taxon>
        <taxon>Bunostominae</taxon>
        <taxon>Necator</taxon>
    </lineage>
</organism>
<sequence length="67" mass="7471">MYNVEQGSLKSRVIVTQKTCYDITLDNNGLRLPSCLDHRINSLPSVIQDYRAIALALVASVSSRQAY</sequence>
<proteinExistence type="predicted"/>
<dbReference type="AlphaFoldDB" id="W2T934"/>
<reference evidence="2" key="1">
    <citation type="journal article" date="2014" name="Nat. Genet.">
        <title>Genome of the human hookworm Necator americanus.</title>
        <authorList>
            <person name="Tang Y.T."/>
            <person name="Gao X."/>
            <person name="Rosa B.A."/>
            <person name="Abubucker S."/>
            <person name="Hallsworth-Pepin K."/>
            <person name="Martin J."/>
            <person name="Tyagi R."/>
            <person name="Heizer E."/>
            <person name="Zhang X."/>
            <person name="Bhonagiri-Palsikar V."/>
            <person name="Minx P."/>
            <person name="Warren W.C."/>
            <person name="Wang Q."/>
            <person name="Zhan B."/>
            <person name="Hotez P.J."/>
            <person name="Sternberg P.W."/>
            <person name="Dougall A."/>
            <person name="Gaze S.T."/>
            <person name="Mulvenna J."/>
            <person name="Sotillo J."/>
            <person name="Ranganathan S."/>
            <person name="Rabelo E.M."/>
            <person name="Wilson R.K."/>
            <person name="Felgner P.L."/>
            <person name="Bethony J."/>
            <person name="Hawdon J.M."/>
            <person name="Gasser R.B."/>
            <person name="Loukas A."/>
            <person name="Mitreva M."/>
        </authorList>
    </citation>
    <scope>NUCLEOTIDE SEQUENCE [LARGE SCALE GENOMIC DNA]</scope>
</reference>
<protein>
    <submittedName>
        <fullName evidence="1">Uncharacterized protein</fullName>
    </submittedName>
</protein>
<accession>W2T934</accession>
<evidence type="ECO:0000313" key="1">
    <source>
        <dbReference type="EMBL" id="ETN78525.1"/>
    </source>
</evidence>
<dbReference type="EMBL" id="KI659871">
    <property type="protein sequence ID" value="ETN78525.1"/>
    <property type="molecule type" value="Genomic_DNA"/>
</dbReference>
<evidence type="ECO:0000313" key="2">
    <source>
        <dbReference type="Proteomes" id="UP000053676"/>
    </source>
</evidence>